<evidence type="ECO:0000313" key="2">
    <source>
        <dbReference type="EMBL" id="GAI18010.1"/>
    </source>
</evidence>
<evidence type="ECO:0008006" key="3">
    <source>
        <dbReference type="Google" id="ProtNLM"/>
    </source>
</evidence>
<feature type="transmembrane region" description="Helical" evidence="1">
    <location>
        <begin position="72"/>
        <end position="94"/>
    </location>
</feature>
<proteinExistence type="predicted"/>
<evidence type="ECO:0000256" key="1">
    <source>
        <dbReference type="SAM" id="Phobius"/>
    </source>
</evidence>
<dbReference type="InterPro" id="IPR008338">
    <property type="entry name" value="Capsule_biosynth_CapC"/>
</dbReference>
<feature type="transmembrane region" description="Helical" evidence="1">
    <location>
        <begin position="7"/>
        <end position="33"/>
    </location>
</feature>
<protein>
    <recommendedName>
        <fullName evidence="3">Poly-gamma-glutamate biosynthesis protein PgsC</fullName>
    </recommendedName>
</protein>
<name>X1MTJ2_9ZZZZ</name>
<feature type="transmembrane region" description="Helical" evidence="1">
    <location>
        <begin position="120"/>
        <end position="144"/>
    </location>
</feature>
<gene>
    <name evidence="2" type="ORF">S06H3_09886</name>
</gene>
<organism evidence="2">
    <name type="scientific">marine sediment metagenome</name>
    <dbReference type="NCBI Taxonomy" id="412755"/>
    <lineage>
        <taxon>unclassified sequences</taxon>
        <taxon>metagenomes</taxon>
        <taxon>ecological metagenomes</taxon>
    </lineage>
</organism>
<dbReference type="AlphaFoldDB" id="X1MTJ2"/>
<dbReference type="PRINTS" id="PR01759">
    <property type="entry name" value="CAPSULEPROTC"/>
</dbReference>
<feature type="transmembrane region" description="Helical" evidence="1">
    <location>
        <begin position="39"/>
        <end position="60"/>
    </location>
</feature>
<keyword evidence="1" id="KW-0472">Membrane</keyword>
<dbReference type="EMBL" id="BARV01004455">
    <property type="protein sequence ID" value="GAI18010.1"/>
    <property type="molecule type" value="Genomic_DNA"/>
</dbReference>
<comment type="caution">
    <text evidence="2">The sequence shown here is derived from an EMBL/GenBank/DDBJ whole genome shotgun (WGS) entry which is preliminary data.</text>
</comment>
<dbReference type="GO" id="GO:0016020">
    <property type="term" value="C:membrane"/>
    <property type="evidence" value="ECO:0007669"/>
    <property type="project" value="InterPro"/>
</dbReference>
<dbReference type="Pfam" id="PF14102">
    <property type="entry name" value="Caps_synth_CapC"/>
    <property type="match status" value="1"/>
</dbReference>
<accession>X1MTJ2</accession>
<keyword evidence="1" id="KW-1133">Transmembrane helix</keyword>
<sequence length="145" mass="16347">MTFETLFIGLIVAVIYVEIMDIYPGGIIVPAYVALYLDLPLRVLATILIALLSLYTYRILSRFLILFGKRRFVMLVLLGGLWAQVWFLLLPHFFADSLGLRAIGWIIPGLLANNLEKQKIVPTLASMFIVAIIIYFLVSLIGVVF</sequence>
<dbReference type="GO" id="GO:0045227">
    <property type="term" value="P:capsule polysaccharide biosynthetic process"/>
    <property type="evidence" value="ECO:0007669"/>
    <property type="project" value="InterPro"/>
</dbReference>
<dbReference type="NCBIfam" id="TIGR04011">
    <property type="entry name" value="poly_gGlu_PgsC"/>
    <property type="match status" value="1"/>
</dbReference>
<keyword evidence="1" id="KW-0812">Transmembrane</keyword>
<reference evidence="2" key="1">
    <citation type="journal article" date="2014" name="Front. Microbiol.">
        <title>High frequency of phylogenetically diverse reductive dehalogenase-homologous genes in deep subseafloor sedimentary metagenomes.</title>
        <authorList>
            <person name="Kawai M."/>
            <person name="Futagami T."/>
            <person name="Toyoda A."/>
            <person name="Takaki Y."/>
            <person name="Nishi S."/>
            <person name="Hori S."/>
            <person name="Arai W."/>
            <person name="Tsubouchi T."/>
            <person name="Morono Y."/>
            <person name="Uchiyama I."/>
            <person name="Ito T."/>
            <person name="Fujiyama A."/>
            <person name="Inagaki F."/>
            <person name="Takami H."/>
        </authorList>
    </citation>
    <scope>NUCLEOTIDE SEQUENCE</scope>
    <source>
        <strain evidence="2">Expedition CK06-06</strain>
    </source>
</reference>